<sequence>MLHLHSICRGRALSSNIFSKRKNEHILEKRPSVFSARHHFLLYLSSCIVDGVVVVNLPSLIGARQIHHTFAIDPAFDSRPQRRLIYFPQDPHRIVESGYTSPCINRSLCANVI</sequence>
<dbReference type="Proteomes" id="UP000800041">
    <property type="component" value="Unassembled WGS sequence"/>
</dbReference>
<organism evidence="1 2">
    <name type="scientific">Aulographum hederae CBS 113979</name>
    <dbReference type="NCBI Taxonomy" id="1176131"/>
    <lineage>
        <taxon>Eukaryota</taxon>
        <taxon>Fungi</taxon>
        <taxon>Dikarya</taxon>
        <taxon>Ascomycota</taxon>
        <taxon>Pezizomycotina</taxon>
        <taxon>Dothideomycetes</taxon>
        <taxon>Pleosporomycetidae</taxon>
        <taxon>Aulographales</taxon>
        <taxon>Aulographaceae</taxon>
    </lineage>
</organism>
<evidence type="ECO:0000313" key="1">
    <source>
        <dbReference type="EMBL" id="KAF1980804.1"/>
    </source>
</evidence>
<accession>A0A6G1GJ07</accession>
<keyword evidence="2" id="KW-1185">Reference proteome</keyword>
<reference evidence="1" key="1">
    <citation type="journal article" date="2020" name="Stud. Mycol.">
        <title>101 Dothideomycetes genomes: a test case for predicting lifestyles and emergence of pathogens.</title>
        <authorList>
            <person name="Haridas S."/>
            <person name="Albert R."/>
            <person name="Binder M."/>
            <person name="Bloem J."/>
            <person name="Labutti K."/>
            <person name="Salamov A."/>
            <person name="Andreopoulos B."/>
            <person name="Baker S."/>
            <person name="Barry K."/>
            <person name="Bills G."/>
            <person name="Bluhm B."/>
            <person name="Cannon C."/>
            <person name="Castanera R."/>
            <person name="Culley D."/>
            <person name="Daum C."/>
            <person name="Ezra D."/>
            <person name="Gonzalez J."/>
            <person name="Henrissat B."/>
            <person name="Kuo A."/>
            <person name="Liang C."/>
            <person name="Lipzen A."/>
            <person name="Lutzoni F."/>
            <person name="Magnuson J."/>
            <person name="Mondo S."/>
            <person name="Nolan M."/>
            <person name="Ohm R."/>
            <person name="Pangilinan J."/>
            <person name="Park H.-J."/>
            <person name="Ramirez L."/>
            <person name="Alfaro M."/>
            <person name="Sun H."/>
            <person name="Tritt A."/>
            <person name="Yoshinaga Y."/>
            <person name="Zwiers L.-H."/>
            <person name="Turgeon B."/>
            <person name="Goodwin S."/>
            <person name="Spatafora J."/>
            <person name="Crous P."/>
            <person name="Grigoriev I."/>
        </authorList>
    </citation>
    <scope>NUCLEOTIDE SEQUENCE</scope>
    <source>
        <strain evidence="1">CBS 113979</strain>
    </source>
</reference>
<evidence type="ECO:0000313" key="2">
    <source>
        <dbReference type="Proteomes" id="UP000800041"/>
    </source>
</evidence>
<gene>
    <name evidence="1" type="ORF">K402DRAFT_265821</name>
</gene>
<name>A0A6G1GJ07_9PEZI</name>
<proteinExistence type="predicted"/>
<dbReference type="EMBL" id="ML977219">
    <property type="protein sequence ID" value="KAF1980804.1"/>
    <property type="molecule type" value="Genomic_DNA"/>
</dbReference>
<protein>
    <submittedName>
        <fullName evidence="1">Uncharacterized protein</fullName>
    </submittedName>
</protein>
<dbReference type="AlphaFoldDB" id="A0A6G1GJ07"/>